<organism evidence="1 2">
    <name type="scientific">Sphaerodactylus townsendi</name>
    <dbReference type="NCBI Taxonomy" id="933632"/>
    <lineage>
        <taxon>Eukaryota</taxon>
        <taxon>Metazoa</taxon>
        <taxon>Chordata</taxon>
        <taxon>Craniata</taxon>
        <taxon>Vertebrata</taxon>
        <taxon>Euteleostomi</taxon>
        <taxon>Lepidosauria</taxon>
        <taxon>Squamata</taxon>
        <taxon>Bifurcata</taxon>
        <taxon>Gekkota</taxon>
        <taxon>Sphaerodactylidae</taxon>
        <taxon>Sphaerodactylus</taxon>
    </lineage>
</organism>
<dbReference type="EMBL" id="CM037627">
    <property type="protein sequence ID" value="KAH7989181.1"/>
    <property type="molecule type" value="Genomic_DNA"/>
</dbReference>
<proteinExistence type="predicted"/>
<evidence type="ECO:0000313" key="1">
    <source>
        <dbReference type="EMBL" id="KAH7989181.1"/>
    </source>
</evidence>
<gene>
    <name evidence="1" type="ORF">K3G42_004121</name>
</gene>
<reference evidence="1" key="1">
    <citation type="submission" date="2021-08" db="EMBL/GenBank/DDBJ databases">
        <title>The first chromosome-level gecko genome reveals the dynamic sex chromosomes of Neotropical dwarf geckos (Sphaerodactylidae: Sphaerodactylus).</title>
        <authorList>
            <person name="Pinto B.J."/>
            <person name="Keating S.E."/>
            <person name="Gamble T."/>
        </authorList>
    </citation>
    <scope>NUCLEOTIDE SEQUENCE</scope>
    <source>
        <strain evidence="1">TG3544</strain>
    </source>
</reference>
<comment type="caution">
    <text evidence="1">The sequence shown here is derived from an EMBL/GenBank/DDBJ whole genome shotgun (WGS) entry which is preliminary data.</text>
</comment>
<protein>
    <submittedName>
        <fullName evidence="1">Uncharacterized protein</fullName>
    </submittedName>
</protein>
<sequence>MTPLKTSVLIFLILGVFCQNTAAFYTPRSKECCYGYKTDQPLPVARIVRYYETPSDCNLEAVVFVMRNKKKICANPSKSWVRRTIDILERRK</sequence>
<evidence type="ECO:0000313" key="2">
    <source>
        <dbReference type="Proteomes" id="UP000827872"/>
    </source>
</evidence>
<dbReference type="Proteomes" id="UP000827872">
    <property type="component" value="Linkage Group LG14"/>
</dbReference>
<name>A0ACB8EAG2_9SAUR</name>
<keyword evidence="2" id="KW-1185">Reference proteome</keyword>
<accession>A0ACB8EAG2</accession>